<feature type="transmembrane region" description="Helical" evidence="16">
    <location>
        <begin position="485"/>
        <end position="511"/>
    </location>
</feature>
<comment type="similarity">
    <text evidence="15">Belongs to the sodium:neurotransmitter symporter (SNF) (TC 2.A.22) family.</text>
</comment>
<evidence type="ECO:0000256" key="15">
    <source>
        <dbReference type="RuleBase" id="RU003732"/>
    </source>
</evidence>
<feature type="transmembrane region" description="Helical" evidence="16">
    <location>
        <begin position="385"/>
        <end position="410"/>
    </location>
</feature>
<feature type="binding site" evidence="13">
    <location>
        <position position="101"/>
    </location>
    <ligand>
        <name>Na(+)</name>
        <dbReference type="ChEBI" id="CHEBI:29101"/>
        <label>1</label>
    </ligand>
</feature>
<evidence type="ECO:0000256" key="9">
    <source>
        <dbReference type="ARBA" id="ARBA00023053"/>
    </source>
</evidence>
<protein>
    <recommendedName>
        <fullName evidence="15">Transporter</fullName>
    </recommendedName>
</protein>
<dbReference type="OrthoDB" id="6581954at2759"/>
<dbReference type="Proteomes" id="UP000748531">
    <property type="component" value="Unassembled WGS sequence"/>
</dbReference>
<dbReference type="GO" id="GO:0005330">
    <property type="term" value="F:dopamine:sodium symporter activity"/>
    <property type="evidence" value="ECO:0007669"/>
    <property type="project" value="TreeGrafter"/>
</dbReference>
<evidence type="ECO:0000256" key="3">
    <source>
        <dbReference type="ARBA" id="ARBA00022475"/>
    </source>
</evidence>
<feature type="transmembrane region" description="Helical" evidence="16">
    <location>
        <begin position="88"/>
        <end position="106"/>
    </location>
</feature>
<organism evidence="17 18">
    <name type="scientific">Paragonimus heterotremus</name>
    <dbReference type="NCBI Taxonomy" id="100268"/>
    <lineage>
        <taxon>Eukaryota</taxon>
        <taxon>Metazoa</taxon>
        <taxon>Spiralia</taxon>
        <taxon>Lophotrochozoa</taxon>
        <taxon>Platyhelminthes</taxon>
        <taxon>Trematoda</taxon>
        <taxon>Digenea</taxon>
        <taxon>Plagiorchiida</taxon>
        <taxon>Troglotremata</taxon>
        <taxon>Troglotrematidae</taxon>
        <taxon>Paragonimus</taxon>
    </lineage>
</organism>
<keyword evidence="2 15" id="KW-0813">Transport</keyword>
<feature type="binding site" evidence="13">
    <location>
        <position position="94"/>
    </location>
    <ligand>
        <name>Na(+)</name>
        <dbReference type="ChEBI" id="CHEBI:29101"/>
        <label>1</label>
    </ligand>
</feature>
<sequence length="636" mass="71082">MKSDEDFVGSFEPCMNTPTVMNHNVEIRLSLLSITDAQPPVNTAHLTPKSSLTNQSALLNVPKPKGPKGSVTIIEGKFRDQWNKKADFLLSVIGFAVDLANVWRFPYLCYKNGGGAFLIPYVLMLLFGGIPLFYMELALGQYIRKGAITSWGRICPLFKGVGYSVVFVAFYTDWFYNMIIAWSLYYLVASFTTRLPWMDCGHDWNTERCTDTHLLQTNLTIFGGIPTDNARNVSKIRTQVEIDGRNASFPVEEFFQYKVLGRTLDTNLENLGQVQWPVVLCFFAVMVICYFSLWKGIHTSGKVVWFTAIFPYMVLFILLFRGLSLDGSFDGIRYYILPDLQKLSSAEPWVDAATQVFFSLGPGFGVLMAYASYNEFHNNVYRDALVVATINSLTSLLSGFVVFSMLGYMATKRGVLVSDVIQDDPVLVFSVYPEALSTLPGSVFWSIVFFLMLLTLGLDSSFGGSEAVITALSDEFPVLGKRRELFVLGLFLFYCIIGTLESTQFNIVYGLSNYQNLQMGDYKYPIWANVIGWSLSLTSMLAIPVVAIYQLCITPGTLFERFRILIQPCPSLLVPDEDTVEVDPLRNRSRNSAPEIVGISTIPVTITVGKIGSSDPTVNCTITSVPRSEWSDGENM</sequence>
<evidence type="ECO:0000256" key="16">
    <source>
        <dbReference type="SAM" id="Phobius"/>
    </source>
</evidence>
<proteinExistence type="inferred from homology"/>
<feature type="transmembrane region" description="Helical" evidence="16">
    <location>
        <begin position="160"/>
        <end position="188"/>
    </location>
</feature>
<dbReference type="GO" id="GO:0042734">
    <property type="term" value="C:presynaptic membrane"/>
    <property type="evidence" value="ECO:0007669"/>
    <property type="project" value="TreeGrafter"/>
</dbReference>
<comment type="caution">
    <text evidence="17">The sequence shown here is derived from an EMBL/GenBank/DDBJ whole genome shotgun (WGS) entry which is preliminary data.</text>
</comment>
<feature type="disulfide bond" evidence="14">
    <location>
        <begin position="200"/>
        <end position="209"/>
    </location>
</feature>
<keyword evidence="18" id="KW-1185">Reference proteome</keyword>
<keyword evidence="9 13" id="KW-0915">Sodium</keyword>
<evidence type="ECO:0000256" key="6">
    <source>
        <dbReference type="ARBA" id="ARBA00022775"/>
    </source>
</evidence>
<evidence type="ECO:0000256" key="8">
    <source>
        <dbReference type="ARBA" id="ARBA00022989"/>
    </source>
</evidence>
<feature type="transmembrane region" description="Helical" evidence="16">
    <location>
        <begin position="303"/>
        <end position="323"/>
    </location>
</feature>
<keyword evidence="4 15" id="KW-0812">Transmembrane</keyword>
<evidence type="ECO:0000256" key="7">
    <source>
        <dbReference type="ARBA" id="ARBA00022847"/>
    </source>
</evidence>
<feature type="binding site" evidence="13">
    <location>
        <position position="96"/>
    </location>
    <ligand>
        <name>Na(+)</name>
        <dbReference type="ChEBI" id="CHEBI:29101"/>
        <label>1</label>
    </ligand>
</feature>
<evidence type="ECO:0000256" key="11">
    <source>
        <dbReference type="ARBA" id="ARBA00023157"/>
    </source>
</evidence>
<evidence type="ECO:0000256" key="12">
    <source>
        <dbReference type="ARBA" id="ARBA00023180"/>
    </source>
</evidence>
<keyword evidence="12" id="KW-0325">Glycoprotein</keyword>
<keyword evidence="3" id="KW-1003">Cell membrane</keyword>
<accession>A0A8J4TJT0</accession>
<dbReference type="Pfam" id="PF00209">
    <property type="entry name" value="SNF"/>
    <property type="match status" value="2"/>
</dbReference>
<evidence type="ECO:0000256" key="4">
    <source>
        <dbReference type="ARBA" id="ARBA00022692"/>
    </source>
</evidence>
<feature type="transmembrane region" description="Helical" evidence="16">
    <location>
        <begin position="118"/>
        <end position="139"/>
    </location>
</feature>
<dbReference type="PANTHER" id="PTHR11616">
    <property type="entry name" value="SODIUM/CHLORIDE DEPENDENT TRANSPORTER"/>
    <property type="match status" value="1"/>
</dbReference>
<feature type="transmembrane region" description="Helical" evidence="16">
    <location>
        <begin position="531"/>
        <end position="553"/>
    </location>
</feature>
<dbReference type="GO" id="GO:0032809">
    <property type="term" value="C:neuronal cell body membrane"/>
    <property type="evidence" value="ECO:0007669"/>
    <property type="project" value="TreeGrafter"/>
</dbReference>
<keyword evidence="8 16" id="KW-1133">Transmembrane helix</keyword>
<keyword evidence="7 15" id="KW-0769">Symport</keyword>
<evidence type="ECO:0000256" key="5">
    <source>
        <dbReference type="ARBA" id="ARBA00022723"/>
    </source>
</evidence>
<dbReference type="GO" id="GO:0046872">
    <property type="term" value="F:metal ion binding"/>
    <property type="evidence" value="ECO:0007669"/>
    <property type="project" value="UniProtKB-KW"/>
</dbReference>
<dbReference type="PROSITE" id="PS50267">
    <property type="entry name" value="NA_NEUROTRAN_SYMP_3"/>
    <property type="match status" value="1"/>
</dbReference>
<keyword evidence="11 14" id="KW-1015">Disulfide bond</keyword>
<evidence type="ECO:0000313" key="18">
    <source>
        <dbReference type="Proteomes" id="UP000748531"/>
    </source>
</evidence>
<feature type="binding site" evidence="13">
    <location>
        <position position="459"/>
    </location>
    <ligand>
        <name>Na(+)</name>
        <dbReference type="ChEBI" id="CHEBI:29101"/>
        <label>1</label>
    </ligand>
</feature>
<dbReference type="SUPFAM" id="SSF161070">
    <property type="entry name" value="SNF-like"/>
    <property type="match status" value="1"/>
</dbReference>
<dbReference type="GO" id="GO:0030424">
    <property type="term" value="C:axon"/>
    <property type="evidence" value="ECO:0007669"/>
    <property type="project" value="TreeGrafter"/>
</dbReference>
<feature type="binding site" evidence="13">
    <location>
        <position position="391"/>
    </location>
    <ligand>
        <name>Na(+)</name>
        <dbReference type="ChEBI" id="CHEBI:29101"/>
        <label>1</label>
    </ligand>
</feature>
<feature type="transmembrane region" description="Helical" evidence="16">
    <location>
        <begin position="352"/>
        <end position="373"/>
    </location>
</feature>
<evidence type="ECO:0000256" key="1">
    <source>
        <dbReference type="ARBA" id="ARBA00004651"/>
    </source>
</evidence>
<feature type="transmembrane region" description="Helical" evidence="16">
    <location>
        <begin position="443"/>
        <end position="464"/>
    </location>
</feature>
<dbReference type="AlphaFoldDB" id="A0A8J4TJT0"/>
<feature type="binding site" evidence="13">
    <location>
        <position position="460"/>
    </location>
    <ligand>
        <name>Na(+)</name>
        <dbReference type="ChEBI" id="CHEBI:29101"/>
        <label>1</label>
    </ligand>
</feature>
<name>A0A8J4TJT0_9TREM</name>
<evidence type="ECO:0000313" key="17">
    <source>
        <dbReference type="EMBL" id="KAF5406189.1"/>
    </source>
</evidence>
<dbReference type="InterPro" id="IPR037272">
    <property type="entry name" value="SNS_sf"/>
</dbReference>
<keyword evidence="10 16" id="KW-0472">Membrane</keyword>
<gene>
    <name evidence="17" type="ORF">PHET_00299</name>
</gene>
<keyword evidence="6" id="KW-0532">Neurotransmitter transport</keyword>
<evidence type="ECO:0000256" key="2">
    <source>
        <dbReference type="ARBA" id="ARBA00022448"/>
    </source>
</evidence>
<reference evidence="17" key="1">
    <citation type="submission" date="2019-05" db="EMBL/GenBank/DDBJ databases">
        <title>Annotation for the trematode Paragonimus heterotremus.</title>
        <authorList>
            <person name="Choi Y.-J."/>
        </authorList>
    </citation>
    <scope>NUCLEOTIDE SEQUENCE</scope>
    <source>
        <strain evidence="17">LC</strain>
    </source>
</reference>
<dbReference type="InterPro" id="IPR000175">
    <property type="entry name" value="Na/ntran_symport"/>
</dbReference>
<dbReference type="EMBL" id="LUCH01000072">
    <property type="protein sequence ID" value="KAF5406189.1"/>
    <property type="molecule type" value="Genomic_DNA"/>
</dbReference>
<comment type="subcellular location">
    <subcellularLocation>
        <location evidence="1">Cell membrane</location>
        <topology evidence="1">Multi-pass membrane protein</topology>
    </subcellularLocation>
</comment>
<evidence type="ECO:0000256" key="14">
    <source>
        <dbReference type="PIRSR" id="PIRSR600175-2"/>
    </source>
</evidence>
<dbReference type="GO" id="GO:0051583">
    <property type="term" value="P:dopamine uptake involved in synaptic transmission"/>
    <property type="evidence" value="ECO:0007669"/>
    <property type="project" value="TreeGrafter"/>
</dbReference>
<dbReference type="PROSITE" id="PS00754">
    <property type="entry name" value="NA_NEUROTRAN_SYMP_2"/>
    <property type="match status" value="1"/>
</dbReference>
<dbReference type="PANTHER" id="PTHR11616:SF320">
    <property type="entry name" value="SODIUM-DEPENDENT NORADRENALINE TRANSPORTER"/>
    <property type="match status" value="1"/>
</dbReference>
<keyword evidence="5 13" id="KW-0479">Metal-binding</keyword>
<evidence type="ECO:0000256" key="10">
    <source>
        <dbReference type="ARBA" id="ARBA00023136"/>
    </source>
</evidence>
<dbReference type="GO" id="GO:0006865">
    <property type="term" value="P:amino acid transport"/>
    <property type="evidence" value="ECO:0007669"/>
    <property type="project" value="TreeGrafter"/>
</dbReference>
<dbReference type="PROSITE" id="PS00610">
    <property type="entry name" value="NA_NEUROTRAN_SYMP_1"/>
    <property type="match status" value="1"/>
</dbReference>
<evidence type="ECO:0000256" key="13">
    <source>
        <dbReference type="PIRSR" id="PIRSR600175-1"/>
    </source>
</evidence>
<dbReference type="GO" id="GO:0015874">
    <property type="term" value="P:norepinephrine transport"/>
    <property type="evidence" value="ECO:0007669"/>
    <property type="project" value="TreeGrafter"/>
</dbReference>
<feature type="binding site" evidence="13">
    <location>
        <position position="359"/>
    </location>
    <ligand>
        <name>Na(+)</name>
        <dbReference type="ChEBI" id="CHEBI:29101"/>
        <label>1</label>
    </ligand>
</feature>
<feature type="transmembrane region" description="Helical" evidence="16">
    <location>
        <begin position="274"/>
        <end position="291"/>
    </location>
</feature>
<dbReference type="PRINTS" id="PR00176">
    <property type="entry name" value="NANEUSMPORT"/>
</dbReference>
<feature type="binding site" evidence="13">
    <location>
        <position position="97"/>
    </location>
    <ligand>
        <name>Na(+)</name>
        <dbReference type="ChEBI" id="CHEBI:29101"/>
        <label>1</label>
    </ligand>
</feature>
<feature type="binding site" evidence="13">
    <location>
        <position position="456"/>
    </location>
    <ligand>
        <name>Na(+)</name>
        <dbReference type="ChEBI" id="CHEBI:29101"/>
        <label>1</label>
    </ligand>
</feature>